<name>A0ABV2KS95_9HYPH</name>
<reference evidence="2 3" key="1">
    <citation type="submission" date="2024-06" db="EMBL/GenBank/DDBJ databases">
        <title>Genomic Encyclopedia of Type Strains, Phase IV (KMG-IV): sequencing the most valuable type-strain genomes for metagenomic binning, comparative biology and taxonomic classification.</title>
        <authorList>
            <person name="Goeker M."/>
        </authorList>
    </citation>
    <scope>NUCLEOTIDE SEQUENCE [LARGE SCALE GENOMIC DNA]</scope>
    <source>
        <strain evidence="2 3">DSM 19730</strain>
    </source>
</reference>
<keyword evidence="3" id="KW-1185">Reference proteome</keyword>
<comment type="caution">
    <text evidence="2">The sequence shown here is derived from an EMBL/GenBank/DDBJ whole genome shotgun (WGS) entry which is preliminary data.</text>
</comment>
<dbReference type="EMBL" id="JBEPMN010000016">
    <property type="protein sequence ID" value="MET3662913.1"/>
    <property type="molecule type" value="Genomic_DNA"/>
</dbReference>
<proteinExistence type="predicted"/>
<dbReference type="SUPFAM" id="SSF55729">
    <property type="entry name" value="Acyl-CoA N-acyltransferases (Nat)"/>
    <property type="match status" value="1"/>
</dbReference>
<feature type="domain" description="BioF2-like acetyltransferase" evidence="1">
    <location>
        <begin position="192"/>
        <end position="341"/>
    </location>
</feature>
<protein>
    <submittedName>
        <fullName evidence="2">CelD/BcsL family acetyltransferase involved in cellulose biosynthesis</fullName>
    </submittedName>
</protein>
<sequence length="402" mass="45049">MTSQPSTASSVTAKAVGYRTGSPFKVERFEKPSDIEAEWRELESEGVATVFQRYEWVDSNVRHVLPHLKAWPAIVLGRLGGRPAFILPLQISKSGPVRMATWIGGDHSSYNFGLWSMEAVAAMARLERAEIETMLGHALADVDCAFLARTPRRHDGVAQPLAKLRGRPSPTEGYSFDLAGGFAAVLERTDGSRRRKSIRKQERKMSEAGPLLYDTARDPARASAALDFFFEHKGRRLVEQGKANSFAEPGVQDFFRELLERSQGMEEPLLEMMELSVDGKMRAVKGSGILHGRVNAYFSTYAHDELVSFGPGRTLLFRHIEQCCENGLAAFDLGVGYEEYKTHWCDVIHELDDIYGAFTPLGSATIAAIRCREGVKDLMRRNKSLWRRLNRARAYLSQRFSA</sequence>
<evidence type="ECO:0000313" key="2">
    <source>
        <dbReference type="EMBL" id="MET3662913.1"/>
    </source>
</evidence>
<organism evidence="2 3">
    <name type="scientific">Aquamicrobium ahrensii</name>
    <dbReference type="NCBI Taxonomy" id="469551"/>
    <lineage>
        <taxon>Bacteria</taxon>
        <taxon>Pseudomonadati</taxon>
        <taxon>Pseudomonadota</taxon>
        <taxon>Alphaproteobacteria</taxon>
        <taxon>Hyphomicrobiales</taxon>
        <taxon>Phyllobacteriaceae</taxon>
        <taxon>Aquamicrobium</taxon>
    </lineage>
</organism>
<dbReference type="InterPro" id="IPR038740">
    <property type="entry name" value="BioF2-like_GNAT_dom"/>
</dbReference>
<dbReference type="Pfam" id="PF13480">
    <property type="entry name" value="Acetyltransf_6"/>
    <property type="match status" value="1"/>
</dbReference>
<dbReference type="Proteomes" id="UP001549143">
    <property type="component" value="Unassembled WGS sequence"/>
</dbReference>
<dbReference type="InterPro" id="IPR016181">
    <property type="entry name" value="Acyl_CoA_acyltransferase"/>
</dbReference>
<accession>A0ABV2KS95</accession>
<evidence type="ECO:0000313" key="3">
    <source>
        <dbReference type="Proteomes" id="UP001549143"/>
    </source>
</evidence>
<gene>
    <name evidence="2" type="ORF">ABID44_003264</name>
</gene>
<evidence type="ECO:0000259" key="1">
    <source>
        <dbReference type="Pfam" id="PF13480"/>
    </source>
</evidence>
<dbReference type="RefSeq" id="WP_354152750.1">
    <property type="nucleotide sequence ID" value="NZ_JBEPMN010000016.1"/>
</dbReference>